<dbReference type="RefSeq" id="XP_052749126.1">
    <property type="nucleotide sequence ID" value="XM_052893166.1"/>
</dbReference>
<organism evidence="7 8">
    <name type="scientific">Galleria mellonella</name>
    <name type="common">Greater wax moth</name>
    <dbReference type="NCBI Taxonomy" id="7137"/>
    <lineage>
        <taxon>Eukaryota</taxon>
        <taxon>Metazoa</taxon>
        <taxon>Ecdysozoa</taxon>
        <taxon>Arthropoda</taxon>
        <taxon>Hexapoda</taxon>
        <taxon>Insecta</taxon>
        <taxon>Pterygota</taxon>
        <taxon>Neoptera</taxon>
        <taxon>Endopterygota</taxon>
        <taxon>Lepidoptera</taxon>
        <taxon>Glossata</taxon>
        <taxon>Ditrysia</taxon>
        <taxon>Pyraloidea</taxon>
        <taxon>Pyralidae</taxon>
        <taxon>Galleriinae</taxon>
        <taxon>Galleria</taxon>
    </lineage>
</organism>
<feature type="region of interest" description="Disordered" evidence="5">
    <location>
        <begin position="762"/>
        <end position="785"/>
    </location>
</feature>
<sequence>MAKTLEELIILKRISLRYLLARESRLIALGKKPVNKKIANYLKTHEESTVWSSFLDTWGEDLTKNINVYDWRLQERSIENKPRSYILESVAKRILVDYEMPLCGGKMTEAPTVRVEHGELQGRVVTSPSGKWYYSFQGIPYAKPPLGSLRFKDPQPLEPWEGVRDATTEGNISAQIDPFTKEYVGDENCLFLNVYTTNLDGAFLPVMLFIHGGGFKFGSGNSSQYGGDFLVEKDVVVVTINYRCGPLGFLCLNTPEVPGNAGFKDMVQAIRWVKDNIQHFGGNPGNLTLFGESCGGVATSLLTASPLTKNLINKAIIQSGTALNSWGYQKNPIENARNLAQLLGSEAESVDEILDFLSASSVKDITEAGRKLAPLELFYEKGGNVFAAVIEKEFPDTEAFLTEAFIDILTSGRVAQVPIMIGSTALEFTYEHIGEDLQVFIPEDLNIERNTEEAVEIAEEIKRLYFKDKEIGLESLNEYFELLSDKLVNIDTHRYVQYLVNATNKPIYYYKFDYVGELNNSRKVTSPLAIKRAAHTDELGYLFKNDLQNEVEPTPQDVKMRERMLRLWTNFAKSGNPTPDDENDYLTVTWRPVTKDNLYYLNLGPELSLDTNPDKEKMDFWDGLYNKYYRIWEHPKTNNEEVQRTEKNEIEVPAVVPDVVSEVVEDQAPDPEVPTPVSVDDGPREINIVDQNATGLIQEIVVETATIPEPEIVSEPPIETPTEAPVEVHIEAPKVVENQVQINGNSNGDVRKPRPSNEIKMVQQSNGIPKDVIRANDPPEDDLPKNIGVNKFVNFFESLGGKK</sequence>
<dbReference type="Proteomes" id="UP001652740">
    <property type="component" value="Unplaced"/>
</dbReference>
<dbReference type="GeneID" id="113514856"/>
<reference evidence="8" key="1">
    <citation type="submission" date="2025-08" db="UniProtKB">
        <authorList>
            <consortium name="RefSeq"/>
        </authorList>
    </citation>
    <scope>IDENTIFICATION</scope>
    <source>
        <tissue evidence="8">Whole larvae</tissue>
    </source>
</reference>
<dbReference type="InterPro" id="IPR029058">
    <property type="entry name" value="AB_hydrolase_fold"/>
</dbReference>
<evidence type="ECO:0000259" key="6">
    <source>
        <dbReference type="Pfam" id="PF00135"/>
    </source>
</evidence>
<keyword evidence="3" id="KW-0378">Hydrolase</keyword>
<dbReference type="Pfam" id="PF00135">
    <property type="entry name" value="COesterase"/>
    <property type="match status" value="1"/>
</dbReference>
<dbReference type="PANTHER" id="PTHR43142">
    <property type="entry name" value="CARBOXYLIC ESTER HYDROLASE"/>
    <property type="match status" value="1"/>
</dbReference>
<evidence type="ECO:0000313" key="8">
    <source>
        <dbReference type="RefSeq" id="XP_052749126.1"/>
    </source>
</evidence>
<dbReference type="SUPFAM" id="SSF53474">
    <property type="entry name" value="alpha/beta-Hydrolases"/>
    <property type="match status" value="1"/>
</dbReference>
<keyword evidence="2" id="KW-0719">Serine esterase</keyword>
<dbReference type="PANTHER" id="PTHR43142:SF1">
    <property type="entry name" value="CARBOXYLIC ESTER HYDROLASE"/>
    <property type="match status" value="1"/>
</dbReference>
<evidence type="ECO:0000256" key="5">
    <source>
        <dbReference type="SAM" id="MobiDB-lite"/>
    </source>
</evidence>
<proteinExistence type="inferred from homology"/>
<dbReference type="Gene3D" id="3.40.50.1820">
    <property type="entry name" value="alpha/beta hydrolase"/>
    <property type="match status" value="1"/>
</dbReference>
<gene>
    <name evidence="8" type="primary">LOC113514856</name>
</gene>
<protein>
    <submittedName>
        <fullName evidence="8">Esterase E4-like isoform X1</fullName>
    </submittedName>
</protein>
<evidence type="ECO:0000256" key="3">
    <source>
        <dbReference type="ARBA" id="ARBA00022801"/>
    </source>
</evidence>
<evidence type="ECO:0000256" key="2">
    <source>
        <dbReference type="ARBA" id="ARBA00022487"/>
    </source>
</evidence>
<evidence type="ECO:0000313" key="7">
    <source>
        <dbReference type="Proteomes" id="UP001652740"/>
    </source>
</evidence>
<keyword evidence="4" id="KW-0325">Glycoprotein</keyword>
<comment type="similarity">
    <text evidence="1">Belongs to the type-B carboxylesterase/lipase family.</text>
</comment>
<dbReference type="InterPro" id="IPR002018">
    <property type="entry name" value="CarbesteraseB"/>
</dbReference>
<evidence type="ECO:0000256" key="4">
    <source>
        <dbReference type="ARBA" id="ARBA00023180"/>
    </source>
</evidence>
<evidence type="ECO:0000256" key="1">
    <source>
        <dbReference type="ARBA" id="ARBA00005964"/>
    </source>
</evidence>
<name>A0ABM3MCJ8_GALME</name>
<accession>A0ABM3MCJ8</accession>
<keyword evidence="7" id="KW-1185">Reference proteome</keyword>
<feature type="domain" description="Carboxylesterase type B" evidence="6">
    <location>
        <begin position="110"/>
        <end position="621"/>
    </location>
</feature>